<evidence type="ECO:0000256" key="7">
    <source>
        <dbReference type="HAMAP-Rule" id="MF_01207"/>
    </source>
</evidence>
<dbReference type="GO" id="GO:0030091">
    <property type="term" value="P:protein repair"/>
    <property type="evidence" value="ECO:0007669"/>
    <property type="project" value="UniProtKB-UniRule"/>
</dbReference>
<keyword evidence="7" id="KW-0479">Metal-binding</keyword>
<sequence length="208" mass="23466">MTAAQTINGALRKLPIWPIYLIGALPPVWYFYLGLTGGLGVEPIKEFEHRLGILGLQMLIAVLAVTPLRNLTKVSLIRFRRAMGLLTFYYIAAHLAVWLFLDVQIAAQIWADIVKRPYITIGMVGFVLMIPLAITSNNLSVRKLGARWRKLHKLVYPIALLGAVHFVMLRKGWQIEPLLYLAGIALLLALRLPILRRVGWPMRPARQG</sequence>
<keyword evidence="2 7" id="KW-0813">Transport</keyword>
<comment type="cofactor">
    <cofactor evidence="7">
        <name>FMN</name>
        <dbReference type="ChEBI" id="CHEBI:58210"/>
    </cofactor>
    <text evidence="7">Binds 1 FMN per subunit.</text>
</comment>
<dbReference type="GO" id="GO:0010181">
    <property type="term" value="F:FMN binding"/>
    <property type="evidence" value="ECO:0007669"/>
    <property type="project" value="UniProtKB-UniRule"/>
</dbReference>
<comment type="similarity">
    <text evidence="7">Belongs to the MsrQ family.</text>
</comment>
<dbReference type="NCBIfam" id="NF003833">
    <property type="entry name" value="PRK05419.1-5"/>
    <property type="match status" value="1"/>
</dbReference>
<dbReference type="InterPro" id="IPR013130">
    <property type="entry name" value="Fe3_Rdtase_TM_dom"/>
</dbReference>
<dbReference type="GO" id="GO:0009055">
    <property type="term" value="F:electron transfer activity"/>
    <property type="evidence" value="ECO:0007669"/>
    <property type="project" value="UniProtKB-UniRule"/>
</dbReference>
<organism evidence="9 10">
    <name type="scientific">Maritimibacter fusiformis</name>
    <dbReference type="NCBI Taxonomy" id="2603819"/>
    <lineage>
        <taxon>Bacteria</taxon>
        <taxon>Pseudomonadati</taxon>
        <taxon>Pseudomonadota</taxon>
        <taxon>Alphaproteobacteria</taxon>
        <taxon>Rhodobacterales</taxon>
        <taxon>Roseobacteraceae</taxon>
        <taxon>Maritimibacter</taxon>
    </lineage>
</organism>
<dbReference type="InterPro" id="IPR022837">
    <property type="entry name" value="MsrQ-like"/>
</dbReference>
<feature type="transmembrane region" description="Helical" evidence="7">
    <location>
        <begin position="52"/>
        <end position="68"/>
    </location>
</feature>
<accession>A0A5D0R8V9</accession>
<dbReference type="GO" id="GO:0005886">
    <property type="term" value="C:plasma membrane"/>
    <property type="evidence" value="ECO:0007669"/>
    <property type="project" value="UniProtKB-SubCell"/>
</dbReference>
<feature type="transmembrane region" description="Helical" evidence="7">
    <location>
        <begin position="88"/>
        <end position="111"/>
    </location>
</feature>
<evidence type="ECO:0000256" key="1">
    <source>
        <dbReference type="ARBA" id="ARBA00004141"/>
    </source>
</evidence>
<dbReference type="RefSeq" id="WP_148379380.1">
    <property type="nucleotide sequence ID" value="NZ_VSIY01000015.1"/>
</dbReference>
<protein>
    <recommendedName>
        <fullName evidence="7">Protein-methionine-sulfoxide reductase heme-binding subunit MsrQ</fullName>
    </recommendedName>
    <alternativeName>
        <fullName evidence="7">Flavocytochrome MsrQ</fullName>
    </alternativeName>
</protein>
<evidence type="ECO:0000256" key="4">
    <source>
        <dbReference type="ARBA" id="ARBA00022989"/>
    </source>
</evidence>
<feature type="transmembrane region" description="Helical" evidence="7">
    <location>
        <begin position="14"/>
        <end position="32"/>
    </location>
</feature>
<name>A0A5D0R8V9_9RHOB</name>
<keyword evidence="6 7" id="KW-0472">Membrane</keyword>
<evidence type="ECO:0000256" key="2">
    <source>
        <dbReference type="ARBA" id="ARBA00022448"/>
    </source>
</evidence>
<dbReference type="GO" id="GO:0016679">
    <property type="term" value="F:oxidoreductase activity, acting on diphenols and related substances as donors"/>
    <property type="evidence" value="ECO:0007669"/>
    <property type="project" value="TreeGrafter"/>
</dbReference>
<dbReference type="AlphaFoldDB" id="A0A5D0R8V9"/>
<evidence type="ECO:0000259" key="8">
    <source>
        <dbReference type="Pfam" id="PF01794"/>
    </source>
</evidence>
<dbReference type="PANTHER" id="PTHR36964:SF1">
    <property type="entry name" value="PROTEIN-METHIONINE-SULFOXIDE REDUCTASE HEME-BINDING SUBUNIT MSRQ"/>
    <property type="match status" value="1"/>
</dbReference>
<keyword evidence="7" id="KW-0288">FMN</keyword>
<feature type="transmembrane region" description="Helical" evidence="7">
    <location>
        <begin position="154"/>
        <end position="172"/>
    </location>
</feature>
<proteinExistence type="inferred from homology"/>
<keyword evidence="7" id="KW-0349">Heme</keyword>
<feature type="transmembrane region" description="Helical" evidence="7">
    <location>
        <begin position="117"/>
        <end position="134"/>
    </location>
</feature>
<dbReference type="PANTHER" id="PTHR36964">
    <property type="entry name" value="PROTEIN-METHIONINE-SULFOXIDE REDUCTASE HEME-BINDING SUBUNIT MSRQ"/>
    <property type="match status" value="1"/>
</dbReference>
<keyword evidence="7" id="KW-0285">Flavoprotein</keyword>
<dbReference type="HAMAP" id="MF_01207">
    <property type="entry name" value="MsrQ"/>
    <property type="match status" value="1"/>
</dbReference>
<dbReference type="Proteomes" id="UP000322080">
    <property type="component" value="Unassembled WGS sequence"/>
</dbReference>
<feature type="domain" description="Ferric oxidoreductase" evidence="8">
    <location>
        <begin position="51"/>
        <end position="162"/>
    </location>
</feature>
<keyword evidence="7" id="KW-1003">Cell membrane</keyword>
<reference evidence="9 10" key="1">
    <citation type="submission" date="2019-08" db="EMBL/GenBank/DDBJ databases">
        <title>Identification of a novel species of the genus Boseongicola.</title>
        <authorList>
            <person name="Zhang X.-Q."/>
        </authorList>
    </citation>
    <scope>NUCLEOTIDE SEQUENCE [LARGE SCALE GENOMIC DNA]</scope>
    <source>
        <strain evidence="9 10">HY14</strain>
    </source>
</reference>
<keyword evidence="4 7" id="KW-1133">Transmembrane helix</keyword>
<keyword evidence="7" id="KW-0249">Electron transport</keyword>
<dbReference type="GO" id="GO:0020037">
    <property type="term" value="F:heme binding"/>
    <property type="evidence" value="ECO:0007669"/>
    <property type="project" value="UniProtKB-UniRule"/>
</dbReference>
<dbReference type="Pfam" id="PF01794">
    <property type="entry name" value="Ferric_reduct"/>
    <property type="match status" value="1"/>
</dbReference>
<evidence type="ECO:0000313" key="9">
    <source>
        <dbReference type="EMBL" id="TYB77529.1"/>
    </source>
</evidence>
<evidence type="ECO:0000256" key="3">
    <source>
        <dbReference type="ARBA" id="ARBA00022692"/>
    </source>
</evidence>
<comment type="function">
    <text evidence="7">Part of the MsrPQ system that repairs oxidized periplasmic proteins containing methionine sulfoxide residues (Met-O), using respiratory chain electrons. Thus protects these proteins from oxidative-stress damage caused by reactive species of oxygen and chlorine generated by the host defense mechanisms. MsrPQ is essential for the maintenance of envelope integrity under bleach stress, rescuing a wide series of structurally unrelated periplasmic proteins from methionine oxidation. MsrQ provides electrons for reduction to the reductase catalytic subunit MsrP, using the quinone pool of the respiratory chain.</text>
</comment>
<evidence type="ECO:0000256" key="6">
    <source>
        <dbReference type="ARBA" id="ARBA00023136"/>
    </source>
</evidence>
<comment type="cofactor">
    <cofactor evidence="7">
        <name>heme b</name>
        <dbReference type="ChEBI" id="CHEBI:60344"/>
    </cofactor>
    <text evidence="7">Binds 1 heme b (iron(II)-protoporphyrin IX) group per subunit.</text>
</comment>
<dbReference type="GO" id="GO:0046872">
    <property type="term" value="F:metal ion binding"/>
    <property type="evidence" value="ECO:0007669"/>
    <property type="project" value="UniProtKB-KW"/>
</dbReference>
<gene>
    <name evidence="7 9" type="primary">msrQ</name>
    <name evidence="9" type="ORF">FVF75_14770</name>
</gene>
<feature type="transmembrane region" description="Helical" evidence="7">
    <location>
        <begin position="178"/>
        <end position="194"/>
    </location>
</feature>
<comment type="caution">
    <text evidence="9">The sequence shown here is derived from an EMBL/GenBank/DDBJ whole genome shotgun (WGS) entry which is preliminary data.</text>
</comment>
<keyword evidence="10" id="KW-1185">Reference proteome</keyword>
<evidence type="ECO:0000256" key="5">
    <source>
        <dbReference type="ARBA" id="ARBA00023004"/>
    </source>
</evidence>
<comment type="subunit">
    <text evidence="7">Heterodimer of a catalytic subunit (MsrP) and a heme-binding subunit (MsrQ).</text>
</comment>
<dbReference type="EMBL" id="VSIY01000015">
    <property type="protein sequence ID" value="TYB77529.1"/>
    <property type="molecule type" value="Genomic_DNA"/>
</dbReference>
<keyword evidence="5 7" id="KW-0408">Iron</keyword>
<comment type="subcellular location">
    <subcellularLocation>
        <location evidence="7">Cell membrane</location>
        <topology evidence="7">Multi-pass membrane protein</topology>
    </subcellularLocation>
    <subcellularLocation>
        <location evidence="1">Membrane</location>
        <topology evidence="1">Multi-pass membrane protein</topology>
    </subcellularLocation>
</comment>
<evidence type="ECO:0000313" key="10">
    <source>
        <dbReference type="Proteomes" id="UP000322080"/>
    </source>
</evidence>
<keyword evidence="3 7" id="KW-0812">Transmembrane</keyword>